<gene>
    <name evidence="2" type="ORF">C1H71_01285</name>
</gene>
<dbReference type="InterPro" id="IPR036513">
    <property type="entry name" value="STAS_dom_sf"/>
</dbReference>
<dbReference type="AlphaFoldDB" id="A0A7G3G5E3"/>
<evidence type="ECO:0000313" key="3">
    <source>
        <dbReference type="Proteomes" id="UP000515917"/>
    </source>
</evidence>
<name>A0A7G3G5E3_9NEIS</name>
<sequence length="106" mass="11503">MSLLLEHHNGQTLARLQGELTIFNVAEAQDDLLNLLNHDEVIIDLSEVSELDSCGAQLLAILQAEAINTGKSIALFTLDPAMKHTFQNLGVMVCSKLPTEAHHDGS</sequence>
<protein>
    <recommendedName>
        <fullName evidence="1">STAS domain-containing protein</fullName>
    </recommendedName>
</protein>
<dbReference type="PROSITE" id="PS50801">
    <property type="entry name" value="STAS"/>
    <property type="match status" value="1"/>
</dbReference>
<evidence type="ECO:0000259" key="1">
    <source>
        <dbReference type="PROSITE" id="PS50801"/>
    </source>
</evidence>
<accession>A0A7G3G5E3</accession>
<keyword evidence="3" id="KW-1185">Reference proteome</keyword>
<dbReference type="KEGG" id="ifl:C1H71_01285"/>
<dbReference type="Gene3D" id="3.30.750.24">
    <property type="entry name" value="STAS domain"/>
    <property type="match status" value="1"/>
</dbReference>
<reference evidence="2 3" key="1">
    <citation type="submission" date="2018-01" db="EMBL/GenBank/DDBJ databases">
        <title>Genome sequence of Iodobacter sp. strain PCH194 isolated from Indian Trans-Himalaya.</title>
        <authorList>
            <person name="Kumar V."/>
            <person name="Thakur V."/>
            <person name="Kumar S."/>
            <person name="Singh D."/>
        </authorList>
    </citation>
    <scope>NUCLEOTIDE SEQUENCE [LARGE SCALE GENOMIC DNA]</scope>
    <source>
        <strain evidence="2 3">PCH194</strain>
    </source>
</reference>
<dbReference type="Proteomes" id="UP000515917">
    <property type="component" value="Chromosome"/>
</dbReference>
<dbReference type="PANTHER" id="PTHR35849:SF2">
    <property type="entry name" value="BLR2341 PROTEIN"/>
    <property type="match status" value="1"/>
</dbReference>
<dbReference type="Pfam" id="PF01740">
    <property type="entry name" value="STAS"/>
    <property type="match status" value="1"/>
</dbReference>
<dbReference type="RefSeq" id="WP_130104952.1">
    <property type="nucleotide sequence ID" value="NZ_CP025781.1"/>
</dbReference>
<dbReference type="PANTHER" id="PTHR35849">
    <property type="entry name" value="BLR2341 PROTEIN"/>
    <property type="match status" value="1"/>
</dbReference>
<dbReference type="EMBL" id="CP025781">
    <property type="protein sequence ID" value="QBC42328.1"/>
    <property type="molecule type" value="Genomic_DNA"/>
</dbReference>
<dbReference type="SUPFAM" id="SSF52091">
    <property type="entry name" value="SpoIIaa-like"/>
    <property type="match status" value="1"/>
</dbReference>
<dbReference type="InterPro" id="IPR052746">
    <property type="entry name" value="MlaB_ABC_Transporter"/>
</dbReference>
<dbReference type="InterPro" id="IPR002645">
    <property type="entry name" value="STAS_dom"/>
</dbReference>
<evidence type="ECO:0000313" key="2">
    <source>
        <dbReference type="EMBL" id="QBC42328.1"/>
    </source>
</evidence>
<proteinExistence type="predicted"/>
<dbReference type="CDD" id="cd07043">
    <property type="entry name" value="STAS_anti-anti-sigma_factors"/>
    <property type="match status" value="1"/>
</dbReference>
<feature type="domain" description="STAS" evidence="1">
    <location>
        <begin position="1"/>
        <end position="91"/>
    </location>
</feature>
<organism evidence="2 3">
    <name type="scientific">Iodobacter fluviatilis</name>
    <dbReference type="NCBI Taxonomy" id="537"/>
    <lineage>
        <taxon>Bacteria</taxon>
        <taxon>Pseudomonadati</taxon>
        <taxon>Pseudomonadota</taxon>
        <taxon>Betaproteobacteria</taxon>
        <taxon>Neisseriales</taxon>
        <taxon>Chitinibacteraceae</taxon>
        <taxon>Iodobacter</taxon>
    </lineage>
</organism>